<dbReference type="InterPro" id="IPR045582">
    <property type="entry name" value="Trehalase-like_N"/>
</dbReference>
<organism evidence="3 4">
    <name type="scientific">Thermobifida halotolerans</name>
    <dbReference type="NCBI Taxonomy" id="483545"/>
    <lineage>
        <taxon>Bacteria</taxon>
        <taxon>Bacillati</taxon>
        <taxon>Actinomycetota</taxon>
        <taxon>Actinomycetes</taxon>
        <taxon>Streptosporangiales</taxon>
        <taxon>Nocardiopsidaceae</taxon>
        <taxon>Thermobifida</taxon>
    </lineage>
</organism>
<keyword evidence="4" id="KW-1185">Reference proteome</keyword>
<dbReference type="InterPro" id="IPR011613">
    <property type="entry name" value="GH15-like"/>
</dbReference>
<dbReference type="InterPro" id="IPR008928">
    <property type="entry name" value="6-hairpin_glycosidase_sf"/>
</dbReference>
<dbReference type="SUPFAM" id="SSF48208">
    <property type="entry name" value="Six-hairpin glycosidases"/>
    <property type="match status" value="1"/>
</dbReference>
<accession>A0A399FWD9</accession>
<gene>
    <name evidence="3" type="ORF">NI17_020335</name>
</gene>
<evidence type="ECO:0000313" key="4">
    <source>
        <dbReference type="Proteomes" id="UP000265719"/>
    </source>
</evidence>
<evidence type="ECO:0000259" key="2">
    <source>
        <dbReference type="Pfam" id="PF19291"/>
    </source>
</evidence>
<dbReference type="GO" id="GO:0005993">
    <property type="term" value="P:trehalose catabolic process"/>
    <property type="evidence" value="ECO:0007669"/>
    <property type="project" value="TreeGrafter"/>
</dbReference>
<dbReference type="Gene3D" id="1.50.10.10">
    <property type="match status" value="1"/>
</dbReference>
<name>A0A399FWD9_9ACTN</name>
<dbReference type="GO" id="GO:0015927">
    <property type="term" value="F:trehalase activity"/>
    <property type="evidence" value="ECO:0007669"/>
    <property type="project" value="TreeGrafter"/>
</dbReference>
<dbReference type="KEGG" id="thao:NI17_020335"/>
<proteinExistence type="predicted"/>
<dbReference type="Pfam" id="PF00723">
    <property type="entry name" value="Glyco_hydro_15"/>
    <property type="match status" value="1"/>
</dbReference>
<evidence type="ECO:0000259" key="1">
    <source>
        <dbReference type="Pfam" id="PF00723"/>
    </source>
</evidence>
<dbReference type="OrthoDB" id="3902805at2"/>
<sequence length="617" mass="67940">MTAAEFPPIGEYALLSDCRTAALVAPDGAVEWLCVPRFDGPSVFARLLDRQRGGAWEMTVVGATAVERSYVEETLVLRTHWQTPEGVAVGYDFLATLPHDPEGVVSAGVLVRLVHCERGAVRVRSRVVARPDYGARDARWNPRDGALVEDGSGILLSGFGTTMPGVGGAVTTETTLRAGESLAVGLDYTGDTLRRITAETAHHLLDQSVRTWQTWSSDADYHGVAADRVRHSAVVLRGLMFEDTGGLIAAPTTSLPERVGGQRNWDYRYVWHRDAALVVLALLRMGHKEEAGQYLRFLLGYCVEKERRVPPMVGIGQTPVPDEKVLDHLSGYRNSRPVRIHNNAYDQHQLDVYGHILDAALAYQQVTGGLAEADLGELRKVVELACTTWTQPDAGVWEVRDGHRHWTNSKLYAWVCFDRAVRLFQKTGAVSDELLDTWRVERDAVRVDLLNKGCHPGLGRFVQSYGSANVDGSLLRIPLVGFLEGDDPRVLATIDRIDAELGDAGFLVHRYDTASTRDGIDDAPEGAFLLCSFEMVSALVLAGRTEEARRRFEALCSHAGPLGLFAEEMSADGTMLGNYPQAFTHLALIEAAMNLDEAGHEDALHAWARRHHTRSHR</sequence>
<dbReference type="Pfam" id="PF19291">
    <property type="entry name" value="TREH_N"/>
    <property type="match status" value="1"/>
</dbReference>
<evidence type="ECO:0000313" key="3">
    <source>
        <dbReference type="EMBL" id="UOE19079.1"/>
    </source>
</evidence>
<dbReference type="InterPro" id="IPR012341">
    <property type="entry name" value="6hp_glycosidase-like_sf"/>
</dbReference>
<dbReference type="PANTHER" id="PTHR31616">
    <property type="entry name" value="TREHALASE"/>
    <property type="match status" value="1"/>
</dbReference>
<protein>
    <submittedName>
        <fullName evidence="3">Glycoside hydrolase family 15 protein</fullName>
    </submittedName>
</protein>
<feature type="domain" description="Trehalase-like N-terminal" evidence="2">
    <location>
        <begin position="5"/>
        <end position="148"/>
    </location>
</feature>
<keyword evidence="3" id="KW-0378">Hydrolase</keyword>
<dbReference type="Proteomes" id="UP000265719">
    <property type="component" value="Chromosome"/>
</dbReference>
<dbReference type="RefSeq" id="WP_068692642.1">
    <property type="nucleotide sequence ID" value="NZ_CP063196.1"/>
</dbReference>
<dbReference type="EMBL" id="CP063196">
    <property type="protein sequence ID" value="UOE19079.1"/>
    <property type="molecule type" value="Genomic_DNA"/>
</dbReference>
<dbReference type="AlphaFoldDB" id="A0A399FWD9"/>
<reference evidence="3" key="1">
    <citation type="submission" date="2020-10" db="EMBL/GenBank/DDBJ databases">
        <title>De novo genome project of the cellulose decomposer Thermobifida halotolerans type strain.</title>
        <authorList>
            <person name="Nagy I."/>
            <person name="Horvath B."/>
            <person name="Kukolya J."/>
            <person name="Nagy I."/>
            <person name="Orsini M."/>
        </authorList>
    </citation>
    <scope>NUCLEOTIDE SEQUENCE</scope>
    <source>
        <strain evidence="3">DSM 44931</strain>
    </source>
</reference>
<feature type="domain" description="GH15-like" evidence="1">
    <location>
        <begin position="243"/>
        <end position="592"/>
    </location>
</feature>
<dbReference type="PANTHER" id="PTHR31616:SF10">
    <property type="entry name" value="TREHALASE"/>
    <property type="match status" value="1"/>
</dbReference>